<dbReference type="Pfam" id="PF00891">
    <property type="entry name" value="Methyltransf_2"/>
    <property type="match status" value="1"/>
</dbReference>
<keyword evidence="2" id="KW-0808">Transferase</keyword>
<dbReference type="SUPFAM" id="SSF46785">
    <property type="entry name" value="Winged helix' DNA-binding domain"/>
    <property type="match status" value="1"/>
</dbReference>
<sequence length="427" mass="46940">MATTPSSLDDLSNSLASNVSILTTYLDSVSYPAPSFDQSGPDVTLPKQAPQHVKIARQQLMDQALQIFQLAAGPSEFLANLQPGYHNIAVLQWLCHFNIFRLVPEGGISYSELAQAAGVSEDKLKGVARMAMTTRVFCEPSPGHIMHTSTSKLLATNPNHHDWAVFMCDLSAPTAASMVDAHQAWPNSDKKNQTAYNVAFQHDQPYFDHLKQQPERHKQFAGYMQAVTTSEGTDLVHLINGFDWGSLGKARIVDIGGSSGHASAALAKRYPQLHLTVQDLPEVIVSSGAKAISTDADLSSRITFEPHSFFEEQTIHGADIYLLRMILHDWGFEDSVKILSNIVPSLGANSKIIIMDTVLPEPGSIPSSVERLLRVRDLTMMQVFNSQERAVEDWGKVFEKADPRLRVLELNRPFGSNLALIVLGLDG</sequence>
<evidence type="ECO:0000313" key="5">
    <source>
        <dbReference type="EMBL" id="THW68778.1"/>
    </source>
</evidence>
<dbReference type="Gene3D" id="3.40.50.150">
    <property type="entry name" value="Vaccinia Virus protein VP39"/>
    <property type="match status" value="1"/>
</dbReference>
<dbReference type="Proteomes" id="UP000308802">
    <property type="component" value="Unassembled WGS sequence"/>
</dbReference>
<reference evidence="5 6" key="1">
    <citation type="submission" date="2018-10" db="EMBL/GenBank/DDBJ databases">
        <title>Fifty Aureobasidium pullulans genomes reveal a recombining polyextremotolerant generalist.</title>
        <authorList>
            <person name="Gostincar C."/>
            <person name="Turk M."/>
            <person name="Zajc J."/>
            <person name="Gunde-Cimerman N."/>
        </authorList>
    </citation>
    <scope>NUCLEOTIDE SEQUENCE [LARGE SCALE GENOMIC DNA]</scope>
    <source>
        <strain evidence="5 6">EXF-10659</strain>
    </source>
</reference>
<dbReference type="AlphaFoldDB" id="A0A4S8ZRG3"/>
<dbReference type="PROSITE" id="PS51683">
    <property type="entry name" value="SAM_OMT_II"/>
    <property type="match status" value="1"/>
</dbReference>
<dbReference type="InterPro" id="IPR036390">
    <property type="entry name" value="WH_DNA-bd_sf"/>
</dbReference>
<dbReference type="GO" id="GO:0008171">
    <property type="term" value="F:O-methyltransferase activity"/>
    <property type="evidence" value="ECO:0007669"/>
    <property type="project" value="InterPro"/>
</dbReference>
<keyword evidence="1" id="KW-0489">Methyltransferase</keyword>
<dbReference type="PANTHER" id="PTHR43712:SF19">
    <property type="entry name" value="DUAL O-METHYLTRANSFERASE_FAD-DEPENDENT MONOOXYGENASE ELCB"/>
    <property type="match status" value="1"/>
</dbReference>
<evidence type="ECO:0000259" key="4">
    <source>
        <dbReference type="Pfam" id="PF00891"/>
    </source>
</evidence>
<keyword evidence="3" id="KW-0949">S-adenosyl-L-methionine</keyword>
<dbReference type="InterPro" id="IPR016461">
    <property type="entry name" value="COMT-like"/>
</dbReference>
<dbReference type="Gene3D" id="1.10.10.10">
    <property type="entry name" value="Winged helix-like DNA-binding domain superfamily/Winged helix DNA-binding domain"/>
    <property type="match status" value="1"/>
</dbReference>
<dbReference type="EMBL" id="QZAO01000429">
    <property type="protein sequence ID" value="THW68778.1"/>
    <property type="molecule type" value="Genomic_DNA"/>
</dbReference>
<accession>A0A4S8ZRG3</accession>
<comment type="caution">
    <text evidence="5">The sequence shown here is derived from an EMBL/GenBank/DDBJ whole genome shotgun (WGS) entry which is preliminary data.</text>
</comment>
<evidence type="ECO:0000256" key="3">
    <source>
        <dbReference type="ARBA" id="ARBA00022691"/>
    </source>
</evidence>
<gene>
    <name evidence="5" type="ORF">D6D19_08768</name>
</gene>
<dbReference type="PANTHER" id="PTHR43712">
    <property type="entry name" value="PUTATIVE (AFU_ORTHOLOGUE AFUA_4G14580)-RELATED"/>
    <property type="match status" value="1"/>
</dbReference>
<name>A0A4S8ZRG3_AURPU</name>
<dbReference type="InterPro" id="IPR036388">
    <property type="entry name" value="WH-like_DNA-bd_sf"/>
</dbReference>
<feature type="domain" description="O-methyltransferase C-terminal" evidence="4">
    <location>
        <begin position="189"/>
        <end position="401"/>
    </location>
</feature>
<dbReference type="InterPro" id="IPR029063">
    <property type="entry name" value="SAM-dependent_MTases_sf"/>
</dbReference>
<protein>
    <recommendedName>
        <fullName evidence="4">O-methyltransferase C-terminal domain-containing protein</fullName>
    </recommendedName>
</protein>
<organism evidence="5 6">
    <name type="scientific">Aureobasidium pullulans</name>
    <name type="common">Black yeast</name>
    <name type="synonym">Pullularia pullulans</name>
    <dbReference type="NCBI Taxonomy" id="5580"/>
    <lineage>
        <taxon>Eukaryota</taxon>
        <taxon>Fungi</taxon>
        <taxon>Dikarya</taxon>
        <taxon>Ascomycota</taxon>
        <taxon>Pezizomycotina</taxon>
        <taxon>Dothideomycetes</taxon>
        <taxon>Dothideomycetidae</taxon>
        <taxon>Dothideales</taxon>
        <taxon>Saccotheciaceae</taxon>
        <taxon>Aureobasidium</taxon>
    </lineage>
</organism>
<dbReference type="InterPro" id="IPR001077">
    <property type="entry name" value="COMT_C"/>
</dbReference>
<dbReference type="SUPFAM" id="SSF53335">
    <property type="entry name" value="S-adenosyl-L-methionine-dependent methyltransferases"/>
    <property type="match status" value="1"/>
</dbReference>
<dbReference type="GO" id="GO:0032259">
    <property type="term" value="P:methylation"/>
    <property type="evidence" value="ECO:0007669"/>
    <property type="project" value="UniProtKB-KW"/>
</dbReference>
<evidence type="ECO:0000256" key="1">
    <source>
        <dbReference type="ARBA" id="ARBA00022603"/>
    </source>
</evidence>
<evidence type="ECO:0000256" key="2">
    <source>
        <dbReference type="ARBA" id="ARBA00022679"/>
    </source>
</evidence>
<proteinExistence type="predicted"/>
<evidence type="ECO:0000313" key="6">
    <source>
        <dbReference type="Proteomes" id="UP000308802"/>
    </source>
</evidence>